<sequence>MKERKDTDMNLTLDHIVHFIKDNPSKAVDELQRQGFKAVVGGSHEQWGSYNSLLYLHSSYIEFLAVEEESIAARSNNPLISQLVSDLSDGEGIGQLCFRTDAIEELSKSFQTKGFEPLPIFNGSRKRKDGVTIHWKMLFLKNTGDVPFPFFIQWEQDDECRYAEFKEQGLLDEKLLETKVDSLYFAVENKQVPTEAWAKLFNVAVEIDSNEARIRVGELNIIFKEPSEGNTLVADTLSNRRECPFAVKLHPPLNNGELHLFGSFYC</sequence>
<evidence type="ECO:0000313" key="2">
    <source>
        <dbReference type="EMBL" id="MDQ0268395.1"/>
    </source>
</evidence>
<dbReference type="Pfam" id="PF13468">
    <property type="entry name" value="Glyoxalase_3"/>
    <property type="match status" value="1"/>
</dbReference>
<dbReference type="Proteomes" id="UP001238088">
    <property type="component" value="Unassembled WGS sequence"/>
</dbReference>
<accession>A0ABU0ABI3</accession>
<dbReference type="PANTHER" id="PTHR40265">
    <property type="entry name" value="BLL2707 PROTEIN"/>
    <property type="match status" value="1"/>
</dbReference>
<evidence type="ECO:0000313" key="3">
    <source>
        <dbReference type="Proteomes" id="UP001238088"/>
    </source>
</evidence>
<protein>
    <recommendedName>
        <fullName evidence="1">Glyoxalase-like domain-containing protein</fullName>
    </recommendedName>
</protein>
<name>A0ABU0ABI3_9BACI</name>
<dbReference type="InterPro" id="IPR029068">
    <property type="entry name" value="Glyas_Bleomycin-R_OHBP_Dase"/>
</dbReference>
<dbReference type="InterPro" id="IPR025870">
    <property type="entry name" value="Glyoxalase-like_dom"/>
</dbReference>
<gene>
    <name evidence="2" type="ORF">J2S17_000264</name>
</gene>
<dbReference type="EMBL" id="JAUSUB010000001">
    <property type="protein sequence ID" value="MDQ0268395.1"/>
    <property type="molecule type" value="Genomic_DNA"/>
</dbReference>
<proteinExistence type="predicted"/>
<organism evidence="2 3">
    <name type="scientific">Cytobacillus purgationiresistens</name>
    <dbReference type="NCBI Taxonomy" id="863449"/>
    <lineage>
        <taxon>Bacteria</taxon>
        <taxon>Bacillati</taxon>
        <taxon>Bacillota</taxon>
        <taxon>Bacilli</taxon>
        <taxon>Bacillales</taxon>
        <taxon>Bacillaceae</taxon>
        <taxon>Cytobacillus</taxon>
    </lineage>
</organism>
<comment type="caution">
    <text evidence="2">The sequence shown here is derived from an EMBL/GenBank/DDBJ whole genome shotgun (WGS) entry which is preliminary data.</text>
</comment>
<reference evidence="2 3" key="1">
    <citation type="submission" date="2023-07" db="EMBL/GenBank/DDBJ databases">
        <title>Genomic Encyclopedia of Type Strains, Phase IV (KMG-IV): sequencing the most valuable type-strain genomes for metagenomic binning, comparative biology and taxonomic classification.</title>
        <authorList>
            <person name="Goeker M."/>
        </authorList>
    </citation>
    <scope>NUCLEOTIDE SEQUENCE [LARGE SCALE GENOMIC DNA]</scope>
    <source>
        <strain evidence="2 3">DSM 23494</strain>
    </source>
</reference>
<dbReference type="Gene3D" id="3.10.180.10">
    <property type="entry name" value="2,3-Dihydroxybiphenyl 1,2-Dioxygenase, domain 1"/>
    <property type="match status" value="1"/>
</dbReference>
<evidence type="ECO:0000259" key="1">
    <source>
        <dbReference type="Pfam" id="PF13468"/>
    </source>
</evidence>
<dbReference type="PANTHER" id="PTHR40265:SF1">
    <property type="entry name" value="GLYOXALASE-LIKE DOMAIN-CONTAINING PROTEIN"/>
    <property type="match status" value="1"/>
</dbReference>
<dbReference type="SUPFAM" id="SSF54593">
    <property type="entry name" value="Glyoxalase/Bleomycin resistance protein/Dihydroxybiphenyl dioxygenase"/>
    <property type="match status" value="1"/>
</dbReference>
<feature type="domain" description="Glyoxalase-like" evidence="1">
    <location>
        <begin position="13"/>
        <end position="201"/>
    </location>
</feature>
<keyword evidence="3" id="KW-1185">Reference proteome</keyword>